<gene>
    <name evidence="2" type="ORF">UFOPK4401_00605</name>
</gene>
<proteinExistence type="predicted"/>
<accession>A0A6J7VAF1</accession>
<protein>
    <submittedName>
        <fullName evidence="2">Unannotated protein</fullName>
    </submittedName>
</protein>
<name>A0A6J7VAF1_9ZZZZ</name>
<sequence>MDAIPINTFAEKSATPINASERKSRGVRKPPKDFRANATASEMNNVVTLIKTIVISALDAEPRAIKVKLVPKPKSAPRA</sequence>
<dbReference type="EMBL" id="CAFBRB010000051">
    <property type="protein sequence ID" value="CAB5074472.1"/>
    <property type="molecule type" value="Genomic_DNA"/>
</dbReference>
<feature type="region of interest" description="Disordered" evidence="1">
    <location>
        <begin position="14"/>
        <end position="36"/>
    </location>
</feature>
<reference evidence="2" key="1">
    <citation type="submission" date="2020-05" db="EMBL/GenBank/DDBJ databases">
        <authorList>
            <person name="Chiriac C."/>
            <person name="Salcher M."/>
            <person name="Ghai R."/>
            <person name="Kavagutti S V."/>
        </authorList>
    </citation>
    <scope>NUCLEOTIDE SEQUENCE</scope>
</reference>
<evidence type="ECO:0000313" key="2">
    <source>
        <dbReference type="EMBL" id="CAB5074472.1"/>
    </source>
</evidence>
<organism evidence="2">
    <name type="scientific">freshwater metagenome</name>
    <dbReference type="NCBI Taxonomy" id="449393"/>
    <lineage>
        <taxon>unclassified sequences</taxon>
        <taxon>metagenomes</taxon>
        <taxon>ecological metagenomes</taxon>
    </lineage>
</organism>
<dbReference type="AlphaFoldDB" id="A0A6J7VAF1"/>
<evidence type="ECO:0000256" key="1">
    <source>
        <dbReference type="SAM" id="MobiDB-lite"/>
    </source>
</evidence>
<feature type="compositionally biased region" description="Basic and acidic residues" evidence="1">
    <location>
        <begin position="20"/>
        <end position="35"/>
    </location>
</feature>